<dbReference type="InterPro" id="IPR000421">
    <property type="entry name" value="FA58C"/>
</dbReference>
<evidence type="ECO:0000259" key="6">
    <source>
        <dbReference type="PROSITE" id="PS50022"/>
    </source>
</evidence>
<feature type="chain" id="PRO_5021435292" evidence="5">
    <location>
        <begin position="42"/>
        <end position="1073"/>
    </location>
</feature>
<protein>
    <submittedName>
        <fullName evidence="8">Uncharacterized protein</fullName>
    </submittedName>
</protein>
<dbReference type="RefSeq" id="WP_141275477.1">
    <property type="nucleotide sequence ID" value="NZ_BJMM01000017.1"/>
</dbReference>
<feature type="domain" description="GH84" evidence="7">
    <location>
        <begin position="212"/>
        <end position="493"/>
    </location>
</feature>
<feature type="signal peptide" evidence="5">
    <location>
        <begin position="1"/>
        <end position="41"/>
    </location>
</feature>
<dbReference type="GO" id="GO:0015929">
    <property type="term" value="F:hexosaminidase activity"/>
    <property type="evidence" value="ECO:0007669"/>
    <property type="project" value="UniProtKB-ARBA"/>
</dbReference>
<keyword evidence="5" id="KW-0732">Signal</keyword>
<evidence type="ECO:0000256" key="3">
    <source>
        <dbReference type="PROSITE-ProRule" id="PRU01353"/>
    </source>
</evidence>
<dbReference type="PANTHER" id="PTHR13170:SF16">
    <property type="entry name" value="PROTEIN O-GLCNACASE"/>
    <property type="match status" value="1"/>
</dbReference>
<dbReference type="InterPro" id="IPR051822">
    <property type="entry name" value="Glycosyl_Hydrolase_84"/>
</dbReference>
<sequence>MATTARGEGVRPRGGRWRAGAVTLTAALVSSSLLGTSVGQAAPAAPDDGTAGASEDDSARAGLPPVWPRPQTMSARGGFVPAGREAVLVADEGADGPALETVRSVLRAAGVREIREETSEGKAVRGGLVVRVGRASAEGALRELRAPARGELPAGGYRLAAGELRGRPTVALDGADGAGLFHAAQTLRRLVTERHGTRGFPGVTVRDWPAAAVRGVTEGFYGRPWTHRQRLDQLDFLGRTKQNRYLYAPGDDPFRQTRWRDPYPAAERARFRELAERARRNHVQLGWAVAPGQSLCFSSREDRAALLRKLDAMWALGVRVFQLRFEDVSYSEWHCGADSDAYGSGPEAAARAQAELAGAVARHLAERHPGAEPLSVLPTEFYQRGATAYRSELARKLDARIVVGWSGVGVVPRTVSGAELEAAQRAFGRKQLLMTDNYPVNDFAEDRIFLGPYRGRAPEVATGSAGVLANAMEQPVASRVALFTAADFAWNPHGYRPGDSWRAAVDEVAGDGAGRGTRAAVHALAANDASSVLDGTESAYLRPLTDAFWSAWDSGEEDRLRAAGKRLRAAFTTMRTAPDEVPAELAEEVRPWLEQLARLGGAGEHAVDMLLAQARGDGAAAWRSRLEVRRLRDRSAQSEATVGQGVLKRFADRALRLSDAFVGARTSPAGGGAPGGKGASAGAPTVRGVPDAEPGHPLSRVVDGDPDTAYRAAGVPASDHLLPDAPPMLRPPSRPQPATEADGRPALTVRLPRPRPLRAVTVLTGPGSGTRARVEAHVPGAGWRRLGALSPSGWTQLDAGAHRVPRADAVRLVWARGTEPPVVHEVIPWYGDTPAVSLSPARTVLDAEVGGEPVRTHVRLTSNRQRDTHGEFTARAPRGFTVDTPAHTTVRRGSSLEVPLRITADASVRPGSHRIPVSFGGQQRTLTVRAHPRTGGPDLARTGRARSSADETGDFPAAAVADGRRSTRWSSPAGDGHWVQIELAERARVGKVVLHWQEAHASRYRVQVSPDGRRWRTAARVRDGRGGRETVRMDAPRDTRFVRVQGDERADARYGISLWSMEIYAVEGGDAAR</sequence>
<dbReference type="SUPFAM" id="SSF55545">
    <property type="entry name" value="beta-N-acetylhexosaminidase-like domain"/>
    <property type="match status" value="1"/>
</dbReference>
<comment type="caution">
    <text evidence="8">The sequence shown here is derived from an EMBL/GenBank/DDBJ whole genome shotgun (WGS) entry which is preliminary data.</text>
</comment>
<dbReference type="PROSITE" id="PS52009">
    <property type="entry name" value="GH84"/>
    <property type="match status" value="1"/>
</dbReference>
<feature type="region of interest" description="Disordered" evidence="4">
    <location>
        <begin position="717"/>
        <end position="748"/>
    </location>
</feature>
<dbReference type="SUPFAM" id="SSF49785">
    <property type="entry name" value="Galactose-binding domain-like"/>
    <property type="match status" value="1"/>
</dbReference>
<reference evidence="8 9" key="1">
    <citation type="submission" date="2019-06" db="EMBL/GenBank/DDBJ databases">
        <title>Whole genome shotgun sequence of Streptomyces cacaoi subsp. cacaoi NBRC 12748.</title>
        <authorList>
            <person name="Hosoyama A."/>
            <person name="Uohara A."/>
            <person name="Ohji S."/>
            <person name="Ichikawa N."/>
        </authorList>
    </citation>
    <scope>NUCLEOTIDE SEQUENCE [LARGE SCALE GENOMIC DNA]</scope>
    <source>
        <strain evidence="8 9">NBRC 12748</strain>
    </source>
</reference>
<feature type="compositionally biased region" description="Pro residues" evidence="4">
    <location>
        <begin position="724"/>
        <end position="735"/>
    </location>
</feature>
<dbReference type="InterPro" id="IPR017853">
    <property type="entry name" value="GH"/>
</dbReference>
<dbReference type="InterPro" id="IPR029018">
    <property type="entry name" value="Hex-like_dom2"/>
</dbReference>
<evidence type="ECO:0000313" key="9">
    <source>
        <dbReference type="Proteomes" id="UP000319210"/>
    </source>
</evidence>
<feature type="domain" description="F5/8 type C" evidence="6">
    <location>
        <begin position="929"/>
        <end position="1066"/>
    </location>
</feature>
<dbReference type="Gene3D" id="3.30.379.10">
    <property type="entry name" value="Chitobiase/beta-hexosaminidase domain 2-like"/>
    <property type="match status" value="1"/>
</dbReference>
<feature type="compositionally biased region" description="Low complexity" evidence="4">
    <location>
        <begin position="38"/>
        <end position="53"/>
    </location>
</feature>
<keyword evidence="2 3" id="KW-0326">Glycosidase</keyword>
<dbReference type="PROSITE" id="PS50022">
    <property type="entry name" value="FA58C_3"/>
    <property type="match status" value="1"/>
</dbReference>
<keyword evidence="1 3" id="KW-0378">Hydrolase</keyword>
<accession>A0A4Y3R0E4</accession>
<dbReference type="Gene3D" id="3.20.20.80">
    <property type="entry name" value="Glycosidases"/>
    <property type="match status" value="1"/>
</dbReference>
<dbReference type="SUPFAM" id="SSF140657">
    <property type="entry name" value="Hyaluronidase post-catalytic domain-like"/>
    <property type="match status" value="1"/>
</dbReference>
<feature type="region of interest" description="Disordered" evidence="4">
    <location>
        <begin position="38"/>
        <end position="77"/>
    </location>
</feature>
<keyword evidence="9" id="KW-1185">Reference proteome</keyword>
<dbReference type="Pfam" id="PF02838">
    <property type="entry name" value="Glyco_hydro_20b"/>
    <property type="match status" value="1"/>
</dbReference>
<dbReference type="OrthoDB" id="9760892at2"/>
<evidence type="ECO:0000256" key="2">
    <source>
        <dbReference type="ARBA" id="ARBA00023295"/>
    </source>
</evidence>
<dbReference type="PANTHER" id="PTHR13170">
    <property type="entry name" value="O-GLCNACASE"/>
    <property type="match status" value="1"/>
</dbReference>
<gene>
    <name evidence="8" type="ORF">SCA03_34930</name>
</gene>
<evidence type="ECO:0000256" key="1">
    <source>
        <dbReference type="ARBA" id="ARBA00022801"/>
    </source>
</evidence>
<dbReference type="Gene3D" id="2.60.120.260">
    <property type="entry name" value="Galactose-binding domain-like"/>
    <property type="match status" value="1"/>
</dbReference>
<dbReference type="Proteomes" id="UP000319210">
    <property type="component" value="Unassembled WGS sequence"/>
</dbReference>
<evidence type="ECO:0000256" key="5">
    <source>
        <dbReference type="SAM" id="SignalP"/>
    </source>
</evidence>
<feature type="active site" description="Proton donor" evidence="3">
    <location>
        <position position="327"/>
    </location>
</feature>
<dbReference type="EMBL" id="BJMM01000017">
    <property type="protein sequence ID" value="GEB50942.1"/>
    <property type="molecule type" value="Genomic_DNA"/>
</dbReference>
<dbReference type="GO" id="GO:1901135">
    <property type="term" value="P:carbohydrate derivative metabolic process"/>
    <property type="evidence" value="ECO:0007669"/>
    <property type="project" value="UniProtKB-ARBA"/>
</dbReference>
<dbReference type="Gene3D" id="1.20.58.460">
    <property type="entry name" value="Hyaluronidase post-catalytic domain-like"/>
    <property type="match status" value="1"/>
</dbReference>
<dbReference type="SUPFAM" id="SSF51445">
    <property type="entry name" value="(Trans)glycosidases"/>
    <property type="match status" value="1"/>
</dbReference>
<dbReference type="Pfam" id="PF00754">
    <property type="entry name" value="F5_F8_type_C"/>
    <property type="match status" value="1"/>
</dbReference>
<feature type="region of interest" description="Disordered" evidence="4">
    <location>
        <begin position="665"/>
        <end position="699"/>
    </location>
</feature>
<feature type="region of interest" description="Disordered" evidence="4">
    <location>
        <begin position="929"/>
        <end position="954"/>
    </location>
</feature>
<name>A0A4Y3R0E4_STRCI</name>
<proteinExistence type="inferred from homology"/>
<comment type="similarity">
    <text evidence="3">Belongs to the glycosyl hydrolase 84 family.</text>
</comment>
<dbReference type="Pfam" id="PF21774">
    <property type="entry name" value="NagJ_C"/>
    <property type="match status" value="1"/>
</dbReference>
<dbReference type="Pfam" id="PF07555">
    <property type="entry name" value="NAGidase"/>
    <property type="match status" value="1"/>
</dbReference>
<evidence type="ECO:0000256" key="4">
    <source>
        <dbReference type="SAM" id="MobiDB-lite"/>
    </source>
</evidence>
<dbReference type="InterPro" id="IPR008979">
    <property type="entry name" value="Galactose-bd-like_sf"/>
</dbReference>
<dbReference type="AlphaFoldDB" id="A0A4Y3R0E4"/>
<dbReference type="InterPro" id="IPR049019">
    <property type="entry name" value="NagJ-like_helical"/>
</dbReference>
<evidence type="ECO:0000259" key="7">
    <source>
        <dbReference type="PROSITE" id="PS52009"/>
    </source>
</evidence>
<dbReference type="InterPro" id="IPR011496">
    <property type="entry name" value="O-GlcNAcase_cat"/>
</dbReference>
<dbReference type="InterPro" id="IPR015882">
    <property type="entry name" value="HEX_bac_N"/>
</dbReference>
<dbReference type="GO" id="GO:0005975">
    <property type="term" value="P:carbohydrate metabolic process"/>
    <property type="evidence" value="ECO:0007669"/>
    <property type="project" value="UniProtKB-ARBA"/>
</dbReference>
<evidence type="ECO:0000313" key="8">
    <source>
        <dbReference type="EMBL" id="GEB50942.1"/>
    </source>
</evidence>
<organism evidence="8 9">
    <name type="scientific">Streptomyces cacaoi</name>
    <dbReference type="NCBI Taxonomy" id="1898"/>
    <lineage>
        <taxon>Bacteria</taxon>
        <taxon>Bacillati</taxon>
        <taxon>Actinomycetota</taxon>
        <taxon>Actinomycetes</taxon>
        <taxon>Kitasatosporales</taxon>
        <taxon>Streptomycetaceae</taxon>
        <taxon>Streptomyces</taxon>
    </lineage>
</organism>
<feature type="compositionally biased region" description="Gly residues" evidence="4">
    <location>
        <begin position="669"/>
        <end position="679"/>
    </location>
</feature>